<comment type="caution">
    <text evidence="1">The sequence shown here is derived from an EMBL/GenBank/DDBJ whole genome shotgun (WGS) entry which is preliminary data.</text>
</comment>
<accession>A0ABQ0P0F3</accession>
<organism evidence="1 2">
    <name type="scientific">Saccharibacter floricola DSM 15669</name>
    <dbReference type="NCBI Taxonomy" id="1123227"/>
    <lineage>
        <taxon>Bacteria</taxon>
        <taxon>Pseudomonadati</taxon>
        <taxon>Pseudomonadota</taxon>
        <taxon>Alphaproteobacteria</taxon>
        <taxon>Acetobacterales</taxon>
        <taxon>Acetobacteraceae</taxon>
        <taxon>Saccharibacter</taxon>
    </lineage>
</organism>
<dbReference type="EMBL" id="BAQD01000043">
    <property type="protein sequence ID" value="GBQ07904.1"/>
    <property type="molecule type" value="Genomic_DNA"/>
</dbReference>
<name>A0ABQ0P0F3_9PROT</name>
<dbReference type="RefSeq" id="WP_018979404.1">
    <property type="nucleotide sequence ID" value="NZ_BAQD01000043.1"/>
</dbReference>
<evidence type="ECO:0008006" key="3">
    <source>
        <dbReference type="Google" id="ProtNLM"/>
    </source>
</evidence>
<proteinExistence type="predicted"/>
<keyword evidence="2" id="KW-1185">Reference proteome</keyword>
<evidence type="ECO:0000313" key="2">
    <source>
        <dbReference type="Proteomes" id="UP001062901"/>
    </source>
</evidence>
<protein>
    <recommendedName>
        <fullName evidence="3">Terminase small subunit</fullName>
    </recommendedName>
</protein>
<dbReference type="Proteomes" id="UP001062901">
    <property type="component" value="Unassembled WGS sequence"/>
</dbReference>
<reference evidence="1" key="1">
    <citation type="submission" date="2013-04" db="EMBL/GenBank/DDBJ databases">
        <title>The genome sequencing project of 58 acetic acid bacteria.</title>
        <authorList>
            <person name="Okamoto-Kainuma A."/>
            <person name="Ishikawa M."/>
            <person name="Umino S."/>
            <person name="Koizumi Y."/>
            <person name="Shiwa Y."/>
            <person name="Yoshikawa H."/>
            <person name="Matsutani M."/>
            <person name="Matsushita K."/>
        </authorList>
    </citation>
    <scope>NUCLEOTIDE SEQUENCE</scope>
    <source>
        <strain evidence="1">DSM 15669</strain>
    </source>
</reference>
<sequence>MSVTEDRMDRATRVFLDTLEKCGNISLASKAAGVSRPGMYARRERDPDFAQAWDEAITTAVESLEAEAWRRARDGVPEYLVTGKGLVLDKNGEPVMQNRYSDSLLTTLLKAHKPERYKDRSTVDMNVTGSLAKRLDEARKRVRSQSGKE</sequence>
<gene>
    <name evidence="1" type="ORF">AA15669_1589</name>
</gene>
<evidence type="ECO:0000313" key="1">
    <source>
        <dbReference type="EMBL" id="GBQ07904.1"/>
    </source>
</evidence>